<protein>
    <submittedName>
        <fullName evidence="1">DUF3795 domain-containing protein</fullName>
    </submittedName>
</protein>
<name>A0A9D8PQR8_9DELT</name>
<evidence type="ECO:0000313" key="1">
    <source>
        <dbReference type="EMBL" id="MBN1573710.1"/>
    </source>
</evidence>
<evidence type="ECO:0000313" key="2">
    <source>
        <dbReference type="Proteomes" id="UP000809273"/>
    </source>
</evidence>
<comment type="caution">
    <text evidence="1">The sequence shown here is derived from an EMBL/GenBank/DDBJ whole genome shotgun (WGS) entry which is preliminary data.</text>
</comment>
<reference evidence="1" key="1">
    <citation type="journal article" date="2021" name="Environ. Microbiol.">
        <title>Genomic characterization of three novel Desulfobacterota classes expand the metabolic and phylogenetic diversity of the phylum.</title>
        <authorList>
            <person name="Murphy C.L."/>
            <person name="Biggerstaff J."/>
            <person name="Eichhorn A."/>
            <person name="Ewing E."/>
            <person name="Shahan R."/>
            <person name="Soriano D."/>
            <person name="Stewart S."/>
            <person name="VanMol K."/>
            <person name="Walker R."/>
            <person name="Walters P."/>
            <person name="Elshahed M.S."/>
            <person name="Youssef N.H."/>
        </authorList>
    </citation>
    <scope>NUCLEOTIDE SEQUENCE</scope>
    <source>
        <strain evidence="1">Zod_Metabat.24</strain>
    </source>
</reference>
<gene>
    <name evidence="1" type="ORF">JW984_10995</name>
</gene>
<accession>A0A9D8PQR8</accession>
<dbReference type="Pfam" id="PF12675">
    <property type="entry name" value="DUF3795"/>
    <property type="match status" value="1"/>
</dbReference>
<dbReference type="EMBL" id="JAFGIX010000054">
    <property type="protein sequence ID" value="MBN1573710.1"/>
    <property type="molecule type" value="Genomic_DNA"/>
</dbReference>
<reference evidence="1" key="2">
    <citation type="submission" date="2021-01" db="EMBL/GenBank/DDBJ databases">
        <authorList>
            <person name="Hahn C.R."/>
            <person name="Youssef N.H."/>
            <person name="Elshahed M."/>
        </authorList>
    </citation>
    <scope>NUCLEOTIDE SEQUENCE</scope>
    <source>
        <strain evidence="1">Zod_Metabat.24</strain>
    </source>
</reference>
<proteinExistence type="predicted"/>
<dbReference type="AlphaFoldDB" id="A0A9D8PQR8"/>
<organism evidence="1 2">
    <name type="scientific">Candidatus Zymogenus saltonus</name>
    <dbReference type="NCBI Taxonomy" id="2844893"/>
    <lineage>
        <taxon>Bacteria</taxon>
        <taxon>Deltaproteobacteria</taxon>
        <taxon>Candidatus Zymogenia</taxon>
        <taxon>Candidatus Zymogeniales</taxon>
        <taxon>Candidatus Zymogenaceae</taxon>
        <taxon>Candidatus Zymogenus</taxon>
    </lineage>
</organism>
<dbReference type="Proteomes" id="UP000809273">
    <property type="component" value="Unassembled WGS sequence"/>
</dbReference>
<dbReference type="InterPro" id="IPR024227">
    <property type="entry name" value="DUF3795"/>
</dbReference>
<sequence length="149" mass="17064">MSVNKNLLAPCGLYCGVCAIYIAHRDNNQKFKEILTGVYGVPVEEIRCEGCLSPEPFVYCRSCPIKDCTRERKYDGCHQCDEFPCQHIDNFPIPVGKKVILRAVPQWREMGTEAWVNAEEERYNCPECGYALFRGAKKCRECKTEVDLD</sequence>